<evidence type="ECO:0000256" key="3">
    <source>
        <dbReference type="ARBA" id="ARBA00023004"/>
    </source>
</evidence>
<dbReference type="EMBL" id="BSXW01000096">
    <property type="protein sequence ID" value="GMF12011.1"/>
    <property type="molecule type" value="Genomic_DNA"/>
</dbReference>
<feature type="compositionally biased region" description="Acidic residues" evidence="5">
    <location>
        <begin position="148"/>
        <end position="161"/>
    </location>
</feature>
<dbReference type="InterPro" id="IPR050668">
    <property type="entry name" value="Cytochrome_b5"/>
</dbReference>
<dbReference type="InterPro" id="IPR001199">
    <property type="entry name" value="Cyt_B5-like_heme/steroid-bd"/>
</dbReference>
<dbReference type="SMART" id="SM01117">
    <property type="entry name" value="Cyt-b5"/>
    <property type="match status" value="1"/>
</dbReference>
<dbReference type="PROSITE" id="PS50255">
    <property type="entry name" value="CYTOCHROME_B5_2"/>
    <property type="match status" value="1"/>
</dbReference>
<dbReference type="Gene3D" id="3.10.120.10">
    <property type="entry name" value="Cytochrome b5-like heme/steroid binding domain"/>
    <property type="match status" value="1"/>
</dbReference>
<keyword evidence="3" id="KW-0408">Iron</keyword>
<reference evidence="7" key="1">
    <citation type="submission" date="2023-04" db="EMBL/GenBank/DDBJ databases">
        <title>Phytophthora lilii NBRC 32176.</title>
        <authorList>
            <person name="Ichikawa N."/>
            <person name="Sato H."/>
            <person name="Tonouchi N."/>
        </authorList>
    </citation>
    <scope>NUCLEOTIDE SEQUENCE</scope>
    <source>
        <strain evidence="7">NBRC 32176</strain>
    </source>
</reference>
<evidence type="ECO:0000256" key="2">
    <source>
        <dbReference type="ARBA" id="ARBA00022723"/>
    </source>
</evidence>
<feature type="domain" description="Cytochrome b5 heme-binding" evidence="6">
    <location>
        <begin position="385"/>
        <end position="462"/>
    </location>
</feature>
<keyword evidence="8" id="KW-1185">Reference proteome</keyword>
<accession>A0A9W6WGN4</accession>
<keyword evidence="1" id="KW-0349">Heme</keyword>
<protein>
    <submittedName>
        <fullName evidence="7">Unnamed protein product</fullName>
    </submittedName>
</protein>
<dbReference type="Pfam" id="PF00173">
    <property type="entry name" value="Cyt-b5"/>
    <property type="match status" value="1"/>
</dbReference>
<dbReference type="SUPFAM" id="SSF55856">
    <property type="entry name" value="Cytochrome b5-like heme/steroid binding domain"/>
    <property type="match status" value="1"/>
</dbReference>
<name>A0A9W6WGN4_9STRA</name>
<dbReference type="GO" id="GO:0046872">
    <property type="term" value="F:metal ion binding"/>
    <property type="evidence" value="ECO:0007669"/>
    <property type="project" value="UniProtKB-KW"/>
</dbReference>
<dbReference type="InterPro" id="IPR036400">
    <property type="entry name" value="Cyt_B5-like_heme/steroid_sf"/>
</dbReference>
<dbReference type="GO" id="GO:0016020">
    <property type="term" value="C:membrane"/>
    <property type="evidence" value="ECO:0007669"/>
    <property type="project" value="TreeGrafter"/>
</dbReference>
<feature type="region of interest" description="Disordered" evidence="5">
    <location>
        <begin position="147"/>
        <end position="174"/>
    </location>
</feature>
<keyword evidence="2" id="KW-0479">Metal-binding</keyword>
<dbReference type="PANTHER" id="PTHR19359:SF95">
    <property type="entry name" value="CYTOCHROME B5 TYPE B"/>
    <property type="match status" value="1"/>
</dbReference>
<evidence type="ECO:0000256" key="5">
    <source>
        <dbReference type="SAM" id="MobiDB-lite"/>
    </source>
</evidence>
<organism evidence="7 8">
    <name type="scientific">Phytophthora lilii</name>
    <dbReference type="NCBI Taxonomy" id="2077276"/>
    <lineage>
        <taxon>Eukaryota</taxon>
        <taxon>Sar</taxon>
        <taxon>Stramenopiles</taxon>
        <taxon>Oomycota</taxon>
        <taxon>Peronosporomycetes</taxon>
        <taxon>Peronosporales</taxon>
        <taxon>Peronosporaceae</taxon>
        <taxon>Phytophthora</taxon>
    </lineage>
</organism>
<evidence type="ECO:0000313" key="8">
    <source>
        <dbReference type="Proteomes" id="UP001165083"/>
    </source>
</evidence>
<proteinExistence type="inferred from homology"/>
<gene>
    <name evidence="7" type="ORF">Plil01_000267200</name>
</gene>
<dbReference type="AlphaFoldDB" id="A0A9W6WGN4"/>
<dbReference type="Gene3D" id="2.40.40.20">
    <property type="match status" value="1"/>
</dbReference>
<evidence type="ECO:0000313" key="7">
    <source>
        <dbReference type="EMBL" id="GMF12011.1"/>
    </source>
</evidence>
<dbReference type="GO" id="GO:0020037">
    <property type="term" value="F:heme binding"/>
    <property type="evidence" value="ECO:0007669"/>
    <property type="project" value="TreeGrafter"/>
</dbReference>
<sequence length="502" mass="56597">MPWNANNNPAGDIRAPAMAAALRLKQQRGGQDVAAGWTQALRVEELEGLELPRDELATLRHCALMHPEDFPSAAAGADGAALVHPRQHAQFVVSVRQHEAVPRGAIALTHPQMINLELCKFQTEKWTLFTERVPAANAVAIEIRPLLDEEDSDEDSDEEEEKLMTTVTKPPPAPIVTDAKEFSAAFAKYTWQRVLTEHERLVVPYKDGRNYFVRVIEIDAEDEDETEYTMPESYRGRVEEDVQVYVSSEGGESTSSFELVNATPVEASGLASMRSDVVTVLTNDEEEFPVKKKLLFPCIKLSSAVLSGKGVHKNASSTIEVDVDCCTFDRVLLYLEHEARNDGTEFQFDPAVTDNLLAAAITLGCIGLQEVCQRRFGEFETRVRKDAIRWEEVVRRNKSGEVWLVMQGMVLNITRWIPEHPGGSELIAQEAMNVDSTVMFEIYHASRQSFRYLKQFYIGELSEFDLAAMPKPKEKPSDAFIEELQQYTSWRIKPQEHTFKSF</sequence>
<evidence type="ECO:0000259" key="6">
    <source>
        <dbReference type="PROSITE" id="PS50255"/>
    </source>
</evidence>
<evidence type="ECO:0000256" key="1">
    <source>
        <dbReference type="ARBA" id="ARBA00022617"/>
    </source>
</evidence>
<dbReference type="PANTHER" id="PTHR19359">
    <property type="entry name" value="CYTOCHROME B5"/>
    <property type="match status" value="1"/>
</dbReference>
<comment type="similarity">
    <text evidence="4">Belongs to the cytochrome b5 family.</text>
</comment>
<comment type="caution">
    <text evidence="7">The sequence shown here is derived from an EMBL/GenBank/DDBJ whole genome shotgun (WGS) entry which is preliminary data.</text>
</comment>
<dbReference type="OrthoDB" id="260519at2759"/>
<dbReference type="Proteomes" id="UP001165083">
    <property type="component" value="Unassembled WGS sequence"/>
</dbReference>
<evidence type="ECO:0000256" key="4">
    <source>
        <dbReference type="ARBA" id="ARBA00038168"/>
    </source>
</evidence>